<organism evidence="2 3">
    <name type="scientific">Absidia repens</name>
    <dbReference type="NCBI Taxonomy" id="90262"/>
    <lineage>
        <taxon>Eukaryota</taxon>
        <taxon>Fungi</taxon>
        <taxon>Fungi incertae sedis</taxon>
        <taxon>Mucoromycota</taxon>
        <taxon>Mucoromycotina</taxon>
        <taxon>Mucoromycetes</taxon>
        <taxon>Mucorales</taxon>
        <taxon>Cunninghamellaceae</taxon>
        <taxon>Absidia</taxon>
    </lineage>
</organism>
<dbReference type="AlphaFoldDB" id="A0A1X2J315"/>
<reference evidence="2 3" key="1">
    <citation type="submission" date="2016-07" db="EMBL/GenBank/DDBJ databases">
        <title>Pervasive Adenine N6-methylation of Active Genes in Fungi.</title>
        <authorList>
            <consortium name="DOE Joint Genome Institute"/>
            <person name="Mondo S.J."/>
            <person name="Dannebaum R.O."/>
            <person name="Kuo R.C."/>
            <person name="Labutti K."/>
            <person name="Haridas S."/>
            <person name="Kuo A."/>
            <person name="Salamov A."/>
            <person name="Ahrendt S.R."/>
            <person name="Lipzen A."/>
            <person name="Sullivan W."/>
            <person name="Andreopoulos W.B."/>
            <person name="Clum A."/>
            <person name="Lindquist E."/>
            <person name="Daum C."/>
            <person name="Ramamoorthy G.K."/>
            <person name="Gryganskyi A."/>
            <person name="Culley D."/>
            <person name="Magnuson J.K."/>
            <person name="James T.Y."/>
            <person name="O'Malley M.A."/>
            <person name="Stajich J.E."/>
            <person name="Spatafora J.W."/>
            <person name="Visel A."/>
            <person name="Grigoriev I.V."/>
        </authorList>
    </citation>
    <scope>NUCLEOTIDE SEQUENCE [LARGE SCALE GENOMIC DNA]</scope>
    <source>
        <strain evidence="2 3">NRRL 1336</strain>
    </source>
</reference>
<feature type="transmembrane region" description="Helical" evidence="1">
    <location>
        <begin position="92"/>
        <end position="111"/>
    </location>
</feature>
<accession>A0A1X2J315</accession>
<name>A0A1X2J315_9FUNG</name>
<evidence type="ECO:0000256" key="1">
    <source>
        <dbReference type="SAM" id="Phobius"/>
    </source>
</evidence>
<evidence type="ECO:0000313" key="3">
    <source>
        <dbReference type="Proteomes" id="UP000193560"/>
    </source>
</evidence>
<dbReference type="Proteomes" id="UP000193560">
    <property type="component" value="Unassembled WGS sequence"/>
</dbReference>
<sequence length="121" mass="14610">MLQWIKNPYTKYEGKEEKKKKSFILLGRMIYIFDAWEIGTKKKGWGYIVRVYYGVASPSPLSFYFFIFFFIFQLKNARKRHHMEKRATYTPVLFPTCARYSHVMLGVLFITEILPFCLFFF</sequence>
<keyword evidence="3" id="KW-1185">Reference proteome</keyword>
<comment type="caution">
    <text evidence="2">The sequence shown here is derived from an EMBL/GenBank/DDBJ whole genome shotgun (WGS) entry which is preliminary data.</text>
</comment>
<dbReference type="EMBL" id="MCGE01000001">
    <property type="protein sequence ID" value="ORZ26185.1"/>
    <property type="molecule type" value="Genomic_DNA"/>
</dbReference>
<keyword evidence="1" id="KW-1133">Transmembrane helix</keyword>
<proteinExistence type="predicted"/>
<evidence type="ECO:0000313" key="2">
    <source>
        <dbReference type="EMBL" id="ORZ26185.1"/>
    </source>
</evidence>
<feature type="transmembrane region" description="Helical" evidence="1">
    <location>
        <begin position="51"/>
        <end position="72"/>
    </location>
</feature>
<gene>
    <name evidence="2" type="ORF">BCR42DRAFT_21083</name>
</gene>
<keyword evidence="1" id="KW-0812">Transmembrane</keyword>
<protein>
    <submittedName>
        <fullName evidence="2">Uncharacterized protein</fullName>
    </submittedName>
</protein>
<keyword evidence="1" id="KW-0472">Membrane</keyword>